<protein>
    <submittedName>
        <fullName evidence="4">EF-hand calcium-binding domain-containing protein 2-like isoform X1</fullName>
    </submittedName>
</protein>
<accession>A0ABM1SL20</accession>
<dbReference type="RefSeq" id="XP_022244326.1">
    <property type="nucleotide sequence ID" value="XM_022388618.1"/>
</dbReference>
<sequence>MIKVQSSFESDLQKKIVNAFEIFDQDGTRTVDIREIGTIMRSLGCCLSEADLQDILVELEDEDSPGYVNLETFLPMMTKFLLDQRFHPASSNKLLQAFQMFDADKKGYLTQAELTHFLTQDGECFTQDEMEEMLSAAVDPQSGHINYKEYVSHLVSENL</sequence>
<dbReference type="InterPro" id="IPR002048">
    <property type="entry name" value="EF_hand_dom"/>
</dbReference>
<evidence type="ECO:0000256" key="1">
    <source>
        <dbReference type="ARBA" id="ARBA00022837"/>
    </source>
</evidence>
<dbReference type="PROSITE" id="PS50222">
    <property type="entry name" value="EF_HAND_2"/>
    <property type="match status" value="2"/>
</dbReference>
<evidence type="ECO:0000259" key="2">
    <source>
        <dbReference type="PROSITE" id="PS50222"/>
    </source>
</evidence>
<feature type="domain" description="EF-hand" evidence="2">
    <location>
        <begin position="89"/>
        <end position="124"/>
    </location>
</feature>
<dbReference type="PANTHER" id="PTHR46763">
    <property type="entry name" value="DYNEIN REGULATORY COMPLEX PROTEIN 8"/>
    <property type="match status" value="1"/>
</dbReference>
<organism evidence="3 4">
    <name type="scientific">Limulus polyphemus</name>
    <name type="common">Atlantic horseshoe crab</name>
    <dbReference type="NCBI Taxonomy" id="6850"/>
    <lineage>
        <taxon>Eukaryota</taxon>
        <taxon>Metazoa</taxon>
        <taxon>Ecdysozoa</taxon>
        <taxon>Arthropoda</taxon>
        <taxon>Chelicerata</taxon>
        <taxon>Merostomata</taxon>
        <taxon>Xiphosura</taxon>
        <taxon>Limulidae</taxon>
        <taxon>Limulus</taxon>
    </lineage>
</organism>
<dbReference type="PANTHER" id="PTHR46763:SF1">
    <property type="entry name" value="DYNEIN REGULATORY COMPLEX PROTEIN 8"/>
    <property type="match status" value="1"/>
</dbReference>
<dbReference type="InterPro" id="IPR018247">
    <property type="entry name" value="EF_Hand_1_Ca_BS"/>
</dbReference>
<dbReference type="PROSITE" id="PS00018">
    <property type="entry name" value="EF_HAND_1"/>
    <property type="match status" value="1"/>
</dbReference>
<keyword evidence="1" id="KW-0106">Calcium</keyword>
<gene>
    <name evidence="4" type="primary">LOC106461614</name>
</gene>
<name>A0ABM1SL20_LIMPO</name>
<dbReference type="Gene3D" id="1.10.238.10">
    <property type="entry name" value="EF-hand"/>
    <property type="match status" value="2"/>
</dbReference>
<dbReference type="CDD" id="cd00051">
    <property type="entry name" value="EFh"/>
    <property type="match status" value="2"/>
</dbReference>
<proteinExistence type="predicted"/>
<dbReference type="SUPFAM" id="SSF47473">
    <property type="entry name" value="EF-hand"/>
    <property type="match status" value="1"/>
</dbReference>
<dbReference type="GeneID" id="106461614"/>
<feature type="domain" description="EF-hand" evidence="2">
    <location>
        <begin position="11"/>
        <end position="46"/>
    </location>
</feature>
<dbReference type="Proteomes" id="UP000694941">
    <property type="component" value="Unplaced"/>
</dbReference>
<dbReference type="InterPro" id="IPR011992">
    <property type="entry name" value="EF-hand-dom_pair"/>
</dbReference>
<keyword evidence="3" id="KW-1185">Reference proteome</keyword>
<evidence type="ECO:0000313" key="4">
    <source>
        <dbReference type="RefSeq" id="XP_022244326.1"/>
    </source>
</evidence>
<dbReference type="Pfam" id="PF13499">
    <property type="entry name" value="EF-hand_7"/>
    <property type="match status" value="2"/>
</dbReference>
<evidence type="ECO:0000313" key="3">
    <source>
        <dbReference type="Proteomes" id="UP000694941"/>
    </source>
</evidence>
<reference evidence="4" key="1">
    <citation type="submission" date="2025-08" db="UniProtKB">
        <authorList>
            <consortium name="RefSeq"/>
        </authorList>
    </citation>
    <scope>IDENTIFICATION</scope>
    <source>
        <tissue evidence="4">Muscle</tissue>
    </source>
</reference>
<dbReference type="SMART" id="SM00054">
    <property type="entry name" value="EFh"/>
    <property type="match status" value="3"/>
</dbReference>